<dbReference type="AlphaFoldDB" id="A0A4R5PM45"/>
<dbReference type="InterPro" id="IPR051924">
    <property type="entry name" value="GST_Kappa/NadH"/>
</dbReference>
<evidence type="ECO:0000313" key="5">
    <source>
        <dbReference type="Proteomes" id="UP000295131"/>
    </source>
</evidence>
<dbReference type="PIRSF" id="PIRSF006386">
    <property type="entry name" value="HCCAis_GSTk"/>
    <property type="match status" value="1"/>
</dbReference>
<dbReference type="InterPro" id="IPR014440">
    <property type="entry name" value="HCCAis_GSTk"/>
</dbReference>
<dbReference type="Proteomes" id="UP000295131">
    <property type="component" value="Unassembled WGS sequence"/>
</dbReference>
<comment type="caution">
    <text evidence="4">The sequence shown here is derived from an EMBL/GenBank/DDBJ whole genome shotgun (WGS) entry which is preliminary data.</text>
</comment>
<feature type="active site" description="Nucleophile" evidence="2">
    <location>
        <position position="13"/>
    </location>
</feature>
<dbReference type="PANTHER" id="PTHR42943:SF2">
    <property type="entry name" value="GLUTATHIONE S-TRANSFERASE KAPPA 1"/>
    <property type="match status" value="1"/>
</dbReference>
<evidence type="ECO:0000259" key="3">
    <source>
        <dbReference type="Pfam" id="PF01323"/>
    </source>
</evidence>
<sequence>MTVKIDFCYDILSPFAHVALARLGELPSDVELRPVPVLLGAILSHWGQKGPAEIEAKRLHTYRIATFLGERAGLSMTFPPRHPFNPLGALRILAGADADLGMTRRAFDFVFGDGRAPDNEAELAAFAEAVGAPLDLAGDDTAKARLRANTDQAIAAGVFGVPSFVVRENGPAEVFWGVDSFEMLKAWLGERGMFERAPYKGLEAVEVAVRRN</sequence>
<dbReference type="GO" id="GO:0004602">
    <property type="term" value="F:glutathione peroxidase activity"/>
    <property type="evidence" value="ECO:0007669"/>
    <property type="project" value="TreeGrafter"/>
</dbReference>
<dbReference type="EMBL" id="SMSI01000001">
    <property type="protein sequence ID" value="TDH37949.1"/>
    <property type="molecule type" value="Genomic_DNA"/>
</dbReference>
<dbReference type="InterPro" id="IPR036249">
    <property type="entry name" value="Thioredoxin-like_sf"/>
</dbReference>
<dbReference type="Pfam" id="PF01323">
    <property type="entry name" value="DSBA"/>
    <property type="match status" value="1"/>
</dbReference>
<organism evidence="4 5">
    <name type="scientific">Pseudohoeflea suaedae</name>
    <dbReference type="NCBI Taxonomy" id="877384"/>
    <lineage>
        <taxon>Bacteria</taxon>
        <taxon>Pseudomonadati</taxon>
        <taxon>Pseudomonadota</taxon>
        <taxon>Alphaproteobacteria</taxon>
        <taxon>Hyphomicrobiales</taxon>
        <taxon>Rhizobiaceae</taxon>
        <taxon>Pseudohoeflea</taxon>
    </lineage>
</organism>
<comment type="catalytic activity">
    <reaction evidence="1">
        <text>2-hydroxychromene-2-carboxylate = (3E)-4-(2-hydroxyphenyl)-2-oxobut-3-enoate</text>
        <dbReference type="Rhea" id="RHEA:27401"/>
        <dbReference type="ChEBI" id="CHEBI:59350"/>
        <dbReference type="ChEBI" id="CHEBI:59353"/>
        <dbReference type="EC" id="5.99.1.4"/>
    </reaction>
</comment>
<dbReference type="GO" id="GO:0004364">
    <property type="term" value="F:glutathione transferase activity"/>
    <property type="evidence" value="ECO:0007669"/>
    <property type="project" value="TreeGrafter"/>
</dbReference>
<dbReference type="EC" id="5.99.1.4" evidence="1"/>
<dbReference type="InterPro" id="IPR001853">
    <property type="entry name" value="DSBA-like_thioredoxin_dom"/>
</dbReference>
<name>A0A4R5PM45_9HYPH</name>
<protein>
    <recommendedName>
        <fullName evidence="1">2-hydroxychromene-2-carboxylate isomerase</fullName>
        <ecNumber evidence="1">5.99.1.4</ecNumber>
    </recommendedName>
</protein>
<dbReference type="RefSeq" id="WP_133282786.1">
    <property type="nucleotide sequence ID" value="NZ_SMSI01000001.1"/>
</dbReference>
<feature type="domain" description="DSBA-like thioredoxin" evidence="3">
    <location>
        <begin position="5"/>
        <end position="186"/>
    </location>
</feature>
<evidence type="ECO:0000256" key="2">
    <source>
        <dbReference type="PIRSR" id="PIRSR006386-1"/>
    </source>
</evidence>
<dbReference type="SUPFAM" id="SSF52833">
    <property type="entry name" value="Thioredoxin-like"/>
    <property type="match status" value="1"/>
</dbReference>
<evidence type="ECO:0000313" key="4">
    <source>
        <dbReference type="EMBL" id="TDH37949.1"/>
    </source>
</evidence>
<accession>A0A4R5PM45</accession>
<proteinExistence type="inferred from homology"/>
<gene>
    <name evidence="4" type="ORF">E2A64_02100</name>
</gene>
<keyword evidence="1 4" id="KW-0413">Isomerase</keyword>
<dbReference type="GO" id="GO:0006749">
    <property type="term" value="P:glutathione metabolic process"/>
    <property type="evidence" value="ECO:0007669"/>
    <property type="project" value="TreeGrafter"/>
</dbReference>
<dbReference type="OrthoDB" id="5244108at2"/>
<dbReference type="Gene3D" id="3.40.30.10">
    <property type="entry name" value="Glutaredoxin"/>
    <property type="match status" value="1"/>
</dbReference>
<evidence type="ECO:0000256" key="1">
    <source>
        <dbReference type="PIRNR" id="PIRNR006386"/>
    </source>
</evidence>
<comment type="similarity">
    <text evidence="1">Belongs to the GST superfamily. NadH family.</text>
</comment>
<dbReference type="GO" id="GO:0018845">
    <property type="term" value="F:2-hydroxychromene-2-carboxylate isomerase activity"/>
    <property type="evidence" value="ECO:0007669"/>
    <property type="project" value="UniProtKB-UniRule"/>
</dbReference>
<dbReference type="PANTHER" id="PTHR42943">
    <property type="entry name" value="GLUTATHIONE S-TRANSFERASE KAPPA"/>
    <property type="match status" value="1"/>
</dbReference>
<keyword evidence="5" id="KW-1185">Reference proteome</keyword>
<reference evidence="4 5" key="1">
    <citation type="journal article" date="2013" name="Int. J. Syst. Evol. Microbiol.">
        <title>Hoeflea suaedae sp. nov., an endophytic bacterium isolated from the root of the halophyte Suaeda maritima.</title>
        <authorList>
            <person name="Chung E.J."/>
            <person name="Park J.A."/>
            <person name="Pramanik P."/>
            <person name="Bibi F."/>
            <person name="Jeon C.O."/>
            <person name="Chung Y.R."/>
        </authorList>
    </citation>
    <scope>NUCLEOTIDE SEQUENCE [LARGE SCALE GENOMIC DNA]</scope>
    <source>
        <strain evidence="4 5">YC6898</strain>
    </source>
</reference>